<protein>
    <recommendedName>
        <fullName evidence="1">ATP-dependent DNA helicase</fullName>
        <ecNumber evidence="1">5.6.2.3</ecNumber>
    </recommendedName>
</protein>
<feature type="domain" description="DNA helicase Pif1-like DEAD-box helicase" evidence="2">
    <location>
        <begin position="24"/>
        <end position="184"/>
    </location>
</feature>
<feature type="non-terminal residue" evidence="3">
    <location>
        <position position="241"/>
    </location>
</feature>
<comment type="catalytic activity">
    <reaction evidence="1">
        <text>ATP + H2O = ADP + phosphate + H(+)</text>
        <dbReference type="Rhea" id="RHEA:13065"/>
        <dbReference type="ChEBI" id="CHEBI:15377"/>
        <dbReference type="ChEBI" id="CHEBI:15378"/>
        <dbReference type="ChEBI" id="CHEBI:30616"/>
        <dbReference type="ChEBI" id="CHEBI:43474"/>
        <dbReference type="ChEBI" id="CHEBI:456216"/>
        <dbReference type="EC" id="5.6.2.3"/>
    </reaction>
</comment>
<dbReference type="Pfam" id="PF05970">
    <property type="entry name" value="PIF1"/>
    <property type="match status" value="1"/>
</dbReference>
<evidence type="ECO:0000259" key="2">
    <source>
        <dbReference type="Pfam" id="PF05970"/>
    </source>
</evidence>
<evidence type="ECO:0000313" key="3">
    <source>
        <dbReference type="EMBL" id="CAK9009994.1"/>
    </source>
</evidence>
<comment type="caution">
    <text evidence="3">The sequence shown here is derived from an EMBL/GenBank/DDBJ whole genome shotgun (WGS) entry which is preliminary data.</text>
</comment>
<keyword evidence="1" id="KW-0227">DNA damage</keyword>
<dbReference type="Proteomes" id="UP001642464">
    <property type="component" value="Unassembled WGS sequence"/>
</dbReference>
<dbReference type="SUPFAM" id="SSF52540">
    <property type="entry name" value="P-loop containing nucleoside triphosphate hydrolases"/>
    <property type="match status" value="1"/>
</dbReference>
<dbReference type="InterPro" id="IPR010285">
    <property type="entry name" value="DNA_helicase_pif1-like_DEAD"/>
</dbReference>
<comment type="cofactor">
    <cofactor evidence="1">
        <name>Mg(2+)</name>
        <dbReference type="ChEBI" id="CHEBI:18420"/>
    </cofactor>
</comment>
<comment type="similarity">
    <text evidence="1">Belongs to the helicase family.</text>
</comment>
<dbReference type="EC" id="5.6.2.3" evidence="1"/>
<proteinExistence type="inferred from homology"/>
<organism evidence="3 4">
    <name type="scientific">Durusdinium trenchii</name>
    <dbReference type="NCBI Taxonomy" id="1381693"/>
    <lineage>
        <taxon>Eukaryota</taxon>
        <taxon>Sar</taxon>
        <taxon>Alveolata</taxon>
        <taxon>Dinophyceae</taxon>
        <taxon>Suessiales</taxon>
        <taxon>Symbiodiniaceae</taxon>
        <taxon>Durusdinium</taxon>
    </lineage>
</organism>
<keyword evidence="4" id="KW-1185">Reference proteome</keyword>
<keyword evidence="1" id="KW-0234">DNA repair</keyword>
<dbReference type="PANTHER" id="PTHR47642">
    <property type="entry name" value="ATP-DEPENDENT DNA HELICASE"/>
    <property type="match status" value="1"/>
</dbReference>
<dbReference type="GO" id="GO:0004386">
    <property type="term" value="F:helicase activity"/>
    <property type="evidence" value="ECO:0007669"/>
    <property type="project" value="UniProtKB-KW"/>
</dbReference>
<dbReference type="InterPro" id="IPR051055">
    <property type="entry name" value="PIF1_helicase"/>
</dbReference>
<evidence type="ECO:0000256" key="1">
    <source>
        <dbReference type="RuleBase" id="RU363044"/>
    </source>
</evidence>
<dbReference type="InterPro" id="IPR027417">
    <property type="entry name" value="P-loop_NTPase"/>
</dbReference>
<keyword evidence="1" id="KW-0067">ATP-binding</keyword>
<sequence length="241" mass="26261">MEYIIRKVIDGPAPKSLQPDRLRLLMHGAGGCGKAFILRAAAHSLRESGHGVVIAVFTGAAVFNINGVTLHQCCALPVLNNNYGFSADAPPPSGARLANLKRLWSKARALFIDEISFVSSEMWECVDKNLRLACEMPTVPFGDAVTAGDQIQLPPPRGLPIFANVSLWPLFELIELQGNHRAARDPHWAALLGRVRIGQWTEVDIADLQGRLVRRGQAASGARHLHVSKAADGEMLIRVQK</sequence>
<dbReference type="EMBL" id="CAXAMM010006144">
    <property type="protein sequence ID" value="CAK9009994.1"/>
    <property type="molecule type" value="Genomic_DNA"/>
</dbReference>
<reference evidence="3 4" key="1">
    <citation type="submission" date="2024-02" db="EMBL/GenBank/DDBJ databases">
        <authorList>
            <person name="Chen Y."/>
            <person name="Shah S."/>
            <person name="Dougan E. K."/>
            <person name="Thang M."/>
            <person name="Chan C."/>
        </authorList>
    </citation>
    <scope>NUCLEOTIDE SEQUENCE [LARGE SCALE GENOMIC DNA]</scope>
</reference>
<evidence type="ECO:0000313" key="4">
    <source>
        <dbReference type="Proteomes" id="UP001642464"/>
    </source>
</evidence>
<keyword evidence="1" id="KW-0547">Nucleotide-binding</keyword>
<keyword evidence="1 3" id="KW-0347">Helicase</keyword>
<accession>A0ABP0J6N1</accession>
<gene>
    <name evidence="3" type="ORF">SCF082_LOCUS10489</name>
</gene>
<keyword evidence="1" id="KW-0378">Hydrolase</keyword>
<dbReference type="Gene3D" id="3.40.50.300">
    <property type="entry name" value="P-loop containing nucleotide triphosphate hydrolases"/>
    <property type="match status" value="1"/>
</dbReference>
<keyword evidence="1" id="KW-0233">DNA recombination</keyword>
<name>A0ABP0J6N1_9DINO</name>